<organism evidence="2 3">
    <name type="scientific">Yoonia maricola</name>
    <dbReference type="NCBI Taxonomy" id="420999"/>
    <lineage>
        <taxon>Bacteria</taxon>
        <taxon>Pseudomonadati</taxon>
        <taxon>Pseudomonadota</taxon>
        <taxon>Alphaproteobacteria</taxon>
        <taxon>Rhodobacterales</taxon>
        <taxon>Paracoccaceae</taxon>
        <taxon>Yoonia</taxon>
    </lineage>
</organism>
<gene>
    <name evidence="2" type="ORF">BC777_1526</name>
</gene>
<name>A0A2M8WP08_9RHOB</name>
<sequence length="193" mass="20680">MKTMLMLSACIAGFGLAAVPAAASDELPNCSPETVGVRCIERTEEIGPWQIQELVPPVGSQNSLSMSSQSFQPLPGMFGSEEPAELVLSCIENTTQFEVRFGQNFMSDVGDFGTLIYKLDDQPPVLLQAVVSEDNDALGLFTGAQAIPVIIGLFGAERLLVSATSFTGRTLDASFSIQDIEPAASSLRELCRW</sequence>
<keyword evidence="1" id="KW-0732">Signal</keyword>
<protein>
    <submittedName>
        <fullName evidence="2">Type VI secretion system protein VasI</fullName>
    </submittedName>
</protein>
<dbReference type="Pfam" id="PF11319">
    <property type="entry name" value="VasI"/>
    <property type="match status" value="1"/>
</dbReference>
<feature type="chain" id="PRO_5014889625" evidence="1">
    <location>
        <begin position="18"/>
        <end position="193"/>
    </location>
</feature>
<dbReference type="Proteomes" id="UP000228531">
    <property type="component" value="Unassembled WGS sequence"/>
</dbReference>
<proteinExistence type="predicted"/>
<dbReference type="AlphaFoldDB" id="A0A2M8WP08"/>
<dbReference type="EMBL" id="PGTY01000001">
    <property type="protein sequence ID" value="PJI92667.1"/>
    <property type="molecule type" value="Genomic_DNA"/>
</dbReference>
<feature type="signal peptide" evidence="1">
    <location>
        <begin position="1"/>
        <end position="17"/>
    </location>
</feature>
<dbReference type="InterPro" id="IPR017738">
    <property type="entry name" value="T6SS-assoc_VCA0118"/>
</dbReference>
<evidence type="ECO:0000313" key="2">
    <source>
        <dbReference type="EMBL" id="PJI92667.1"/>
    </source>
</evidence>
<evidence type="ECO:0000256" key="1">
    <source>
        <dbReference type="SAM" id="SignalP"/>
    </source>
</evidence>
<accession>A0A2M8WP08</accession>
<evidence type="ECO:0000313" key="3">
    <source>
        <dbReference type="Proteomes" id="UP000228531"/>
    </source>
</evidence>
<reference evidence="2 3" key="1">
    <citation type="submission" date="2017-11" db="EMBL/GenBank/DDBJ databases">
        <title>Genomic Encyclopedia of Archaeal and Bacterial Type Strains, Phase II (KMG-II): From Individual Species to Whole Genera.</title>
        <authorList>
            <person name="Goeker M."/>
        </authorList>
    </citation>
    <scope>NUCLEOTIDE SEQUENCE [LARGE SCALE GENOMIC DNA]</scope>
    <source>
        <strain evidence="2 3">DSM 29128</strain>
    </source>
</reference>
<dbReference type="RefSeq" id="WP_168769099.1">
    <property type="nucleotide sequence ID" value="NZ_PGTY01000001.1"/>
</dbReference>
<comment type="caution">
    <text evidence="2">The sequence shown here is derived from an EMBL/GenBank/DDBJ whole genome shotgun (WGS) entry which is preliminary data.</text>
</comment>
<keyword evidence="3" id="KW-1185">Reference proteome</keyword>